<dbReference type="PANTHER" id="PTHR30461:SF2">
    <property type="entry name" value="SERINE RECOMBINASE PINE-RELATED"/>
    <property type="match status" value="1"/>
</dbReference>
<keyword evidence="5" id="KW-1185">Reference proteome</keyword>
<accession>A0A0D8B7G9</accession>
<keyword evidence="2" id="KW-0233">DNA recombination</keyword>
<dbReference type="GO" id="GO:0000150">
    <property type="term" value="F:DNA strand exchange activity"/>
    <property type="evidence" value="ECO:0007669"/>
    <property type="project" value="InterPro"/>
</dbReference>
<protein>
    <submittedName>
        <fullName evidence="4">Site-specific recombinase, DNA invertase Pin</fullName>
    </submittedName>
</protein>
<dbReference type="OrthoDB" id="4367319at2"/>
<sequence length="490" mass="53439">MGELGAGFVRVSTGSQDEISQVKILTEESTQRGITIVKWFKLHGYSASHGAQEPALREAIADIQRREYTTLLVTESSRLDRRDDLDAQAEILLGIRSAGGDIISIAEPQFGKTDFAGRIVTLVAQHANAEKSKTVKQTTYRGISMIIANNAHHGPLPAFWAAKGERYAKQAYCADSESVRDIYERVANGESLLSIARLYDLYAASIKNLVRFAANHTGVEECRYTHEGVTETWAHEVAPVVESPLWWRANNVLAANMTDARVNKGGRPVAQAVNWISGVLECPQCGGRLYVNAGLAKSGNPRTPRLRCGGHAKQRKACGEFKGCDALPMIDVINSMLINDTTPILAFQRVAGNAHELDEMRAEFAKIQSRLSVTEDDDELDALVATRKALRVAIEQFTLVPDVYDYAETGQTVSHMWTTGDTDAKRGMVSAIENSWGLTLSKHGGTWGIQIGTGFTDTSGVDGIVDLGNGLCFRWESGARNGVSASPTRR</sequence>
<dbReference type="InterPro" id="IPR036162">
    <property type="entry name" value="Resolvase-like_N_sf"/>
</dbReference>
<evidence type="ECO:0000256" key="1">
    <source>
        <dbReference type="ARBA" id="ARBA00023125"/>
    </source>
</evidence>
<comment type="caution">
    <text evidence="4">The sequence shown here is derived from an EMBL/GenBank/DDBJ whole genome shotgun (WGS) entry which is preliminary data.</text>
</comment>
<reference evidence="4 5" key="2">
    <citation type="journal article" date="2016" name="Genome Announc.">
        <title>Permanent Draft Genome Sequences for Two Variants of Frankia sp. Strain CpI1, the First Frankia Strain Isolated from Root Nodules of Comptonia peregrina.</title>
        <authorList>
            <person name="Oshone R."/>
            <person name="Hurst S.G.IV."/>
            <person name="Abebe-Akele F."/>
            <person name="Simpson S."/>
            <person name="Morris K."/>
            <person name="Thomas W.K."/>
            <person name="Tisa L.S."/>
        </authorList>
    </citation>
    <scope>NUCLEOTIDE SEQUENCE [LARGE SCALE GENOMIC DNA]</scope>
    <source>
        <strain evidence="5">CpI1-S</strain>
    </source>
</reference>
<organism evidence="4 5">
    <name type="scientific">Frankia torreyi</name>
    <dbReference type="NCBI Taxonomy" id="1856"/>
    <lineage>
        <taxon>Bacteria</taxon>
        <taxon>Bacillati</taxon>
        <taxon>Actinomycetota</taxon>
        <taxon>Actinomycetes</taxon>
        <taxon>Frankiales</taxon>
        <taxon>Frankiaceae</taxon>
        <taxon>Frankia</taxon>
    </lineage>
</organism>
<dbReference type="GO" id="GO:0003677">
    <property type="term" value="F:DNA binding"/>
    <property type="evidence" value="ECO:0007669"/>
    <property type="project" value="UniProtKB-KW"/>
</dbReference>
<dbReference type="SMART" id="SM00857">
    <property type="entry name" value="Resolvase"/>
    <property type="match status" value="1"/>
</dbReference>
<name>A0A0D8B7G9_9ACTN</name>
<dbReference type="EMBL" id="JYFN01000081">
    <property type="protein sequence ID" value="KJE19874.1"/>
    <property type="molecule type" value="Genomic_DNA"/>
</dbReference>
<feature type="domain" description="Resolvase/invertase-type recombinase catalytic" evidence="3">
    <location>
        <begin position="5"/>
        <end position="152"/>
    </location>
</feature>
<reference evidence="5" key="1">
    <citation type="submission" date="2015-02" db="EMBL/GenBank/DDBJ databases">
        <title>Draft Genome of Frankia sp. CpI1-S.</title>
        <authorList>
            <person name="Oshone R.T."/>
            <person name="Ngom M."/>
            <person name="Ghodhbane-Gtari F."/>
            <person name="Gtari M."/>
            <person name="Morris K."/>
            <person name="Thomas K."/>
            <person name="Sen A."/>
            <person name="Tisa L.S."/>
        </authorList>
    </citation>
    <scope>NUCLEOTIDE SEQUENCE [LARGE SCALE GENOMIC DNA]</scope>
    <source>
        <strain evidence="5">CpI1-S</strain>
    </source>
</reference>
<keyword evidence="1" id="KW-0238">DNA-binding</keyword>
<evidence type="ECO:0000313" key="4">
    <source>
        <dbReference type="EMBL" id="KJE19874.1"/>
    </source>
</evidence>
<dbReference type="CDD" id="cd00338">
    <property type="entry name" value="Ser_Recombinase"/>
    <property type="match status" value="1"/>
</dbReference>
<evidence type="ECO:0000256" key="2">
    <source>
        <dbReference type="ARBA" id="ARBA00023172"/>
    </source>
</evidence>
<dbReference type="PANTHER" id="PTHR30461">
    <property type="entry name" value="DNA-INVERTASE FROM LAMBDOID PROPHAGE"/>
    <property type="match status" value="1"/>
</dbReference>
<dbReference type="PATRIC" id="fig|1502723.3.peg.6645"/>
<dbReference type="AlphaFoldDB" id="A0A0D8B7G9"/>
<evidence type="ECO:0000313" key="5">
    <source>
        <dbReference type="Proteomes" id="UP000032545"/>
    </source>
</evidence>
<dbReference type="Pfam" id="PF00239">
    <property type="entry name" value="Resolvase"/>
    <property type="match status" value="1"/>
</dbReference>
<dbReference type="Gene3D" id="3.40.50.1390">
    <property type="entry name" value="Resolvase, N-terminal catalytic domain"/>
    <property type="match status" value="1"/>
</dbReference>
<dbReference type="SUPFAM" id="SSF53041">
    <property type="entry name" value="Resolvase-like"/>
    <property type="match status" value="1"/>
</dbReference>
<gene>
    <name evidence="4" type="ORF">FF36_05861</name>
</gene>
<evidence type="ECO:0000259" key="3">
    <source>
        <dbReference type="SMART" id="SM00857"/>
    </source>
</evidence>
<proteinExistence type="predicted"/>
<dbReference type="InterPro" id="IPR006119">
    <property type="entry name" value="Resolv_N"/>
</dbReference>
<dbReference type="Proteomes" id="UP000032545">
    <property type="component" value="Unassembled WGS sequence"/>
</dbReference>
<dbReference type="InterPro" id="IPR050639">
    <property type="entry name" value="SSR_resolvase"/>
</dbReference>